<reference evidence="2 3" key="1">
    <citation type="submission" date="2022-03" db="EMBL/GenBank/DDBJ databases">
        <title>Genomic Encyclopedia of Type Strains, Phase III (KMG-III): the genomes of soil and plant-associated and newly described type strains.</title>
        <authorList>
            <person name="Whitman W."/>
        </authorList>
    </citation>
    <scope>NUCLEOTIDE SEQUENCE [LARGE SCALE GENOMIC DNA]</scope>
    <source>
        <strain evidence="2 3">BSker1</strain>
    </source>
</reference>
<sequence>MKIWLFAILFLCLVLALGFGLMGAGFFDVVFFNAPVVNLLMWAGLVCLAGLAFTGTGDPGMHRAVTGLLLFLAVAWFPVSLLIFGNARFSGTSEFLWSIWLVYTAGLPLLALFSLCFSGVRSYLKHHPS</sequence>
<evidence type="ECO:0000313" key="3">
    <source>
        <dbReference type="Proteomes" id="UP001523550"/>
    </source>
</evidence>
<feature type="transmembrane region" description="Helical" evidence="1">
    <location>
        <begin position="30"/>
        <end position="53"/>
    </location>
</feature>
<dbReference type="EMBL" id="JALJYF010000001">
    <property type="protein sequence ID" value="MCP1726602.1"/>
    <property type="molecule type" value="Genomic_DNA"/>
</dbReference>
<evidence type="ECO:0000256" key="1">
    <source>
        <dbReference type="SAM" id="Phobius"/>
    </source>
</evidence>
<keyword evidence="3" id="KW-1185">Reference proteome</keyword>
<gene>
    <name evidence="2" type="ORF">J2T60_000567</name>
</gene>
<protein>
    <submittedName>
        <fullName evidence="2">Neutral ceramidase superfamily lipid hydrolase</fullName>
    </submittedName>
</protein>
<name>A0ABT1G5M1_9GAMM</name>
<dbReference type="RefSeq" id="WP_253445153.1">
    <property type="nucleotide sequence ID" value="NZ_JALJYF010000001.1"/>
</dbReference>
<keyword evidence="1" id="KW-0472">Membrane</keyword>
<dbReference type="Proteomes" id="UP001523550">
    <property type="component" value="Unassembled WGS sequence"/>
</dbReference>
<feature type="transmembrane region" description="Helical" evidence="1">
    <location>
        <begin position="97"/>
        <end position="120"/>
    </location>
</feature>
<dbReference type="GO" id="GO:0016787">
    <property type="term" value="F:hydrolase activity"/>
    <property type="evidence" value="ECO:0007669"/>
    <property type="project" value="UniProtKB-KW"/>
</dbReference>
<keyword evidence="1" id="KW-0812">Transmembrane</keyword>
<evidence type="ECO:0000313" key="2">
    <source>
        <dbReference type="EMBL" id="MCP1726602.1"/>
    </source>
</evidence>
<keyword evidence="1" id="KW-1133">Transmembrane helix</keyword>
<comment type="caution">
    <text evidence="2">The sequence shown here is derived from an EMBL/GenBank/DDBJ whole genome shotgun (WGS) entry which is preliminary data.</text>
</comment>
<accession>A0ABT1G5M1</accession>
<keyword evidence="2" id="KW-0378">Hydrolase</keyword>
<organism evidence="2 3">
    <name type="scientific">Natronospira proteinivora</name>
    <dbReference type="NCBI Taxonomy" id="1807133"/>
    <lineage>
        <taxon>Bacteria</taxon>
        <taxon>Pseudomonadati</taxon>
        <taxon>Pseudomonadota</taxon>
        <taxon>Gammaproteobacteria</taxon>
        <taxon>Natronospirales</taxon>
        <taxon>Natronospiraceae</taxon>
        <taxon>Natronospira</taxon>
    </lineage>
</organism>
<proteinExistence type="predicted"/>
<feature type="transmembrane region" description="Helical" evidence="1">
    <location>
        <begin position="65"/>
        <end position="85"/>
    </location>
</feature>